<dbReference type="Proteomes" id="UP000076925">
    <property type="component" value="Unassembled WGS sequence"/>
</dbReference>
<dbReference type="AlphaFoldDB" id="A0A139WXX4"/>
<accession>A0A139WXX4</accession>
<evidence type="ECO:0000313" key="2">
    <source>
        <dbReference type="Proteomes" id="UP000076925"/>
    </source>
</evidence>
<dbReference type="InterPro" id="IPR024364">
    <property type="entry name" value="Baseplate_phage_T4-like"/>
</dbReference>
<dbReference type="Pfam" id="PF12322">
    <property type="entry name" value="T4_baseplate"/>
    <property type="match status" value="1"/>
</dbReference>
<reference evidence="1 2" key="1">
    <citation type="journal article" date="2013" name="Genome Biol. Evol.">
        <title>Genomes of Stigonematalean cyanobacteria (subsection V) and the evolution of oxygenic photosynthesis from prokaryotes to plastids.</title>
        <authorList>
            <person name="Dagan T."/>
            <person name="Roettger M."/>
            <person name="Stucken K."/>
            <person name="Landan G."/>
            <person name="Koch R."/>
            <person name="Major P."/>
            <person name="Gould S.B."/>
            <person name="Goremykin V.V."/>
            <person name="Rippka R."/>
            <person name="Tandeau de Marsac N."/>
            <person name="Gugger M."/>
            <person name="Lockhart P.J."/>
            <person name="Allen J.F."/>
            <person name="Brune I."/>
            <person name="Maus I."/>
            <person name="Puhler A."/>
            <person name="Martin W.F."/>
        </authorList>
    </citation>
    <scope>NUCLEOTIDE SEQUENCE [LARGE SCALE GENOMIC DNA]</scope>
    <source>
        <strain evidence="1 2">PCC 7110</strain>
    </source>
</reference>
<dbReference type="STRING" id="128403.WA1_47555"/>
<dbReference type="RefSeq" id="WP_017747524.1">
    <property type="nucleotide sequence ID" value="NZ_KQ976354.1"/>
</dbReference>
<keyword evidence="2" id="KW-1185">Reference proteome</keyword>
<gene>
    <name evidence="1" type="ORF">WA1_47555</name>
</gene>
<evidence type="ECO:0000313" key="1">
    <source>
        <dbReference type="EMBL" id="KYC37280.1"/>
    </source>
</evidence>
<dbReference type="OrthoDB" id="283948at2"/>
<proteinExistence type="predicted"/>
<comment type="caution">
    <text evidence="1">The sequence shown here is derived from an EMBL/GenBank/DDBJ whole genome shotgun (WGS) entry which is preliminary data.</text>
</comment>
<name>A0A139WXX4_9CYAN</name>
<dbReference type="EMBL" id="ANNX02000047">
    <property type="protein sequence ID" value="KYC37280.1"/>
    <property type="molecule type" value="Genomic_DNA"/>
</dbReference>
<sequence>MRTLSAQELLSVWEQGLIQQPVQRALTLLAVACPETLPKQLAELSIGQRDGLLLTLREWTFGSQIQSLATCPNCGDRLELLFSVADIRVSALTQSAEALSVEIADYMVQFRLPNSLDLLAIAASANLKNDQKSSQKALLERCLVNVCYHEETQSIKQLPPDVVNAVITQMAKADPQADIQLNLSCPACGHQWQSIFDIVSFFWSELHAWAIRVLREVHILASAYGWREADILAMSSYRRQLYLGMVGK</sequence>
<protein>
    <submittedName>
        <fullName evidence="1">Phage baseplate protein</fullName>
    </submittedName>
</protein>
<organism evidence="1 2">
    <name type="scientific">Scytonema hofmannii PCC 7110</name>
    <dbReference type="NCBI Taxonomy" id="128403"/>
    <lineage>
        <taxon>Bacteria</taxon>
        <taxon>Bacillati</taxon>
        <taxon>Cyanobacteriota</taxon>
        <taxon>Cyanophyceae</taxon>
        <taxon>Nostocales</taxon>
        <taxon>Scytonemataceae</taxon>
        <taxon>Scytonema</taxon>
    </lineage>
</organism>